<dbReference type="Gene3D" id="3.90.1570.10">
    <property type="entry name" value="tt1808, chain A"/>
    <property type="match status" value="1"/>
</dbReference>
<dbReference type="InterPro" id="IPR012296">
    <property type="entry name" value="Nuclease_put_TT1808"/>
</dbReference>
<reference evidence="2 3" key="1">
    <citation type="submission" date="2017-01" db="EMBL/GenBank/DDBJ databases">
        <title>Novel large sulfur bacteria in the metagenomes of groundwater-fed chemosynthetic microbial mats in the Lake Huron basin.</title>
        <authorList>
            <person name="Sharrar A.M."/>
            <person name="Flood B.E."/>
            <person name="Bailey J.V."/>
            <person name="Jones D.S."/>
            <person name="Biddanda B."/>
            <person name="Ruberg S.A."/>
            <person name="Marcus D.N."/>
            <person name="Dick G.J."/>
        </authorList>
    </citation>
    <scope>NUCLEOTIDE SEQUENCE [LARGE SCALE GENOMIC DNA]</scope>
    <source>
        <strain evidence="2">A8</strain>
    </source>
</reference>
<gene>
    <name evidence="2" type="ORF">BWK73_33640</name>
</gene>
<evidence type="ECO:0000313" key="3">
    <source>
        <dbReference type="Proteomes" id="UP000192491"/>
    </source>
</evidence>
<dbReference type="PANTHER" id="PTHR36558">
    <property type="entry name" value="GLR1098 PROTEIN"/>
    <property type="match status" value="1"/>
</dbReference>
<organism evidence="2 3">
    <name type="scientific">Thiothrix lacustris</name>
    <dbReference type="NCBI Taxonomy" id="525917"/>
    <lineage>
        <taxon>Bacteria</taxon>
        <taxon>Pseudomonadati</taxon>
        <taxon>Pseudomonadota</taxon>
        <taxon>Gammaproteobacteria</taxon>
        <taxon>Thiotrichales</taxon>
        <taxon>Thiotrichaceae</taxon>
        <taxon>Thiothrix</taxon>
    </lineage>
</organism>
<dbReference type="EMBL" id="MTEJ01000290">
    <property type="protein sequence ID" value="OQX05412.1"/>
    <property type="molecule type" value="Genomic_DNA"/>
</dbReference>
<dbReference type="Proteomes" id="UP000192491">
    <property type="component" value="Unassembled WGS sequence"/>
</dbReference>
<evidence type="ECO:0000313" key="2">
    <source>
        <dbReference type="EMBL" id="OQX05412.1"/>
    </source>
</evidence>
<proteinExistence type="predicted"/>
<dbReference type="PANTHER" id="PTHR36558:SF1">
    <property type="entry name" value="RESTRICTION ENDONUCLEASE DOMAIN-CONTAINING PROTEIN-RELATED"/>
    <property type="match status" value="1"/>
</dbReference>
<dbReference type="CDD" id="cd06260">
    <property type="entry name" value="DUF820-like"/>
    <property type="match status" value="1"/>
</dbReference>
<dbReference type="AlphaFoldDB" id="A0A1Y1QH07"/>
<dbReference type="InterPro" id="IPR008538">
    <property type="entry name" value="Uma2"/>
</dbReference>
<dbReference type="Pfam" id="PF05685">
    <property type="entry name" value="Uma2"/>
    <property type="match status" value="1"/>
</dbReference>
<dbReference type="InterPro" id="IPR011335">
    <property type="entry name" value="Restrct_endonuc-II-like"/>
</dbReference>
<evidence type="ECO:0000259" key="1">
    <source>
        <dbReference type="Pfam" id="PF05685"/>
    </source>
</evidence>
<dbReference type="STRING" id="1123401.GCA_000621325_03490"/>
<sequence>MLAIKTPDNPPHITEQEYLEGEKLAEVRHEYVNGVVYAMAGTSRRHNRIAVNFARKLSLTDRQGNPCEIYLSDVKIRVQRAKSYYYPDVIVGCQHNEADDYYLENPCLIVEVTSKSTQWKDFTEKAVAYQKLASLQVYLIVAQDQPQVTLFYRDTEGTWDVARFDDLEQSLILPCPDSTLTLADIYEGVDFTQPAESDA</sequence>
<accession>A0A1Y1QH07</accession>
<feature type="domain" description="Putative restriction endonuclease" evidence="1">
    <location>
        <begin position="17"/>
        <end position="174"/>
    </location>
</feature>
<dbReference type="SUPFAM" id="SSF52980">
    <property type="entry name" value="Restriction endonuclease-like"/>
    <property type="match status" value="1"/>
</dbReference>
<comment type="caution">
    <text evidence="2">The sequence shown here is derived from an EMBL/GenBank/DDBJ whole genome shotgun (WGS) entry which is preliminary data.</text>
</comment>
<protein>
    <recommendedName>
        <fullName evidence="1">Putative restriction endonuclease domain-containing protein</fullName>
    </recommendedName>
</protein>
<name>A0A1Y1QH07_9GAMM</name>